<protein>
    <recommendedName>
        <fullName evidence="10">Hexosyltransferase</fullName>
        <ecNumber evidence="10">2.4.1.-</ecNumber>
    </recommendedName>
</protein>
<evidence type="ECO:0000256" key="9">
    <source>
        <dbReference type="ARBA" id="ARBA00023136"/>
    </source>
</evidence>
<evidence type="ECO:0000256" key="11">
    <source>
        <dbReference type="SAM" id="MobiDB-lite"/>
    </source>
</evidence>
<dbReference type="Proteomes" id="UP000735302">
    <property type="component" value="Unassembled WGS sequence"/>
</dbReference>
<evidence type="ECO:0000313" key="13">
    <source>
        <dbReference type="Proteomes" id="UP000735302"/>
    </source>
</evidence>
<comment type="subcellular location">
    <subcellularLocation>
        <location evidence="1 10">Golgi apparatus membrane</location>
        <topology evidence="1 10">Single-pass type II membrane protein</topology>
    </subcellularLocation>
</comment>
<dbReference type="GO" id="GO:0016758">
    <property type="term" value="F:hexosyltransferase activity"/>
    <property type="evidence" value="ECO:0007669"/>
    <property type="project" value="InterPro"/>
</dbReference>
<keyword evidence="7 10" id="KW-1133">Transmembrane helix</keyword>
<name>A0AAV4AQS0_9GAST</name>
<dbReference type="AlphaFoldDB" id="A0AAV4AQS0"/>
<dbReference type="PANTHER" id="PTHR11214:SF3">
    <property type="entry name" value="BETA-1,3-GALACTOSYLTRANSFERASE 6"/>
    <property type="match status" value="1"/>
</dbReference>
<evidence type="ECO:0000256" key="3">
    <source>
        <dbReference type="ARBA" id="ARBA00022676"/>
    </source>
</evidence>
<dbReference type="Gene3D" id="3.90.550.50">
    <property type="match status" value="1"/>
</dbReference>
<evidence type="ECO:0000256" key="1">
    <source>
        <dbReference type="ARBA" id="ARBA00004323"/>
    </source>
</evidence>
<evidence type="ECO:0000256" key="5">
    <source>
        <dbReference type="ARBA" id="ARBA00022692"/>
    </source>
</evidence>
<keyword evidence="9 10" id="KW-0472">Membrane</keyword>
<keyword evidence="3 10" id="KW-0328">Glycosyltransferase</keyword>
<dbReference type="Pfam" id="PF01762">
    <property type="entry name" value="Galactosyl_T"/>
    <property type="match status" value="1"/>
</dbReference>
<proteinExistence type="inferred from homology"/>
<gene>
    <name evidence="12" type="ORF">PoB_003712000</name>
</gene>
<organism evidence="12 13">
    <name type="scientific">Plakobranchus ocellatus</name>
    <dbReference type="NCBI Taxonomy" id="259542"/>
    <lineage>
        <taxon>Eukaryota</taxon>
        <taxon>Metazoa</taxon>
        <taxon>Spiralia</taxon>
        <taxon>Lophotrochozoa</taxon>
        <taxon>Mollusca</taxon>
        <taxon>Gastropoda</taxon>
        <taxon>Heterobranchia</taxon>
        <taxon>Euthyneura</taxon>
        <taxon>Panpulmonata</taxon>
        <taxon>Sacoglossa</taxon>
        <taxon>Placobranchoidea</taxon>
        <taxon>Plakobranchidae</taxon>
        <taxon>Plakobranchus</taxon>
    </lineage>
</organism>
<dbReference type="PANTHER" id="PTHR11214">
    <property type="entry name" value="BETA-1,3-N-ACETYLGLUCOSAMINYLTRANSFERASE"/>
    <property type="match status" value="1"/>
</dbReference>
<feature type="transmembrane region" description="Helical" evidence="10">
    <location>
        <begin position="7"/>
        <end position="29"/>
    </location>
</feature>
<evidence type="ECO:0000313" key="12">
    <source>
        <dbReference type="EMBL" id="GFO10615.1"/>
    </source>
</evidence>
<evidence type="ECO:0000256" key="10">
    <source>
        <dbReference type="RuleBase" id="RU363063"/>
    </source>
</evidence>
<dbReference type="GO" id="GO:0006493">
    <property type="term" value="P:protein O-linked glycosylation"/>
    <property type="evidence" value="ECO:0007669"/>
    <property type="project" value="TreeGrafter"/>
</dbReference>
<keyword evidence="6 10" id="KW-0735">Signal-anchor</keyword>
<evidence type="ECO:0000256" key="7">
    <source>
        <dbReference type="ARBA" id="ARBA00022989"/>
    </source>
</evidence>
<dbReference type="EMBL" id="BLXT01004186">
    <property type="protein sequence ID" value="GFO10615.1"/>
    <property type="molecule type" value="Genomic_DNA"/>
</dbReference>
<feature type="region of interest" description="Disordered" evidence="11">
    <location>
        <begin position="85"/>
        <end position="105"/>
    </location>
</feature>
<accession>A0AAV4AQS0</accession>
<evidence type="ECO:0000256" key="8">
    <source>
        <dbReference type="ARBA" id="ARBA00023034"/>
    </source>
</evidence>
<keyword evidence="13" id="KW-1185">Reference proteome</keyword>
<evidence type="ECO:0000256" key="4">
    <source>
        <dbReference type="ARBA" id="ARBA00022679"/>
    </source>
</evidence>
<dbReference type="InterPro" id="IPR002659">
    <property type="entry name" value="Glyco_trans_31"/>
</dbReference>
<keyword evidence="5 10" id="KW-0812">Transmembrane</keyword>
<keyword evidence="8 10" id="KW-0333">Golgi apparatus</keyword>
<comment type="similarity">
    <text evidence="2 10">Belongs to the glycosyltransferase 31 family.</text>
</comment>
<dbReference type="EC" id="2.4.1.-" evidence="10"/>
<reference evidence="12 13" key="1">
    <citation type="journal article" date="2021" name="Elife">
        <title>Chloroplast acquisition without the gene transfer in kleptoplastic sea slugs, Plakobranchus ocellatus.</title>
        <authorList>
            <person name="Maeda T."/>
            <person name="Takahashi S."/>
            <person name="Yoshida T."/>
            <person name="Shimamura S."/>
            <person name="Takaki Y."/>
            <person name="Nagai Y."/>
            <person name="Toyoda A."/>
            <person name="Suzuki Y."/>
            <person name="Arimoto A."/>
            <person name="Ishii H."/>
            <person name="Satoh N."/>
            <person name="Nishiyama T."/>
            <person name="Hasebe M."/>
            <person name="Maruyama T."/>
            <person name="Minagawa J."/>
            <person name="Obokata J."/>
            <person name="Shigenobu S."/>
        </authorList>
    </citation>
    <scope>NUCLEOTIDE SEQUENCE [LARGE SCALE GENOMIC DNA]</scope>
</reference>
<evidence type="ECO:0000256" key="2">
    <source>
        <dbReference type="ARBA" id="ARBA00008661"/>
    </source>
</evidence>
<sequence>MRLPRKSVILCCKVIPYGIFALMLVVFFMSTARQTIRTSEDGMASLVLDTNKKIMEAKFKGTHNNPDGSVDLIFRVSRRNASMTHSSSTTQHYSVGGNKPSPDASTGNVAVNAVTPGPSVTQQAYPLTLNGDFLINTVNLCPAGKPIDYIVVVHSATAYFSRRHDIRETYGGRGVFGNVTQRVVFLLGMTSDPETTKSIQQEALQYGDIVQGRFADSYHNLTHKAVMGFRWVAMHCPQARLVVKIDDDVFINVFGLVGNFLPLYASRQRHIACHVRPAGTSIIERGKGRWKVREDEFKDYDFYPFDYCNGYFVLITTDLIRPLLRAAVINPFFWIDDVYVFGVLPATVGSVTFEDIKKQLTTLYNAGETCINKQGVQCPLLAVSQYKERGFQKLWYSLLLNVTDKMAKNFQLFGTS</sequence>
<keyword evidence="4" id="KW-0808">Transferase</keyword>
<dbReference type="GO" id="GO:0000139">
    <property type="term" value="C:Golgi membrane"/>
    <property type="evidence" value="ECO:0007669"/>
    <property type="project" value="UniProtKB-SubCell"/>
</dbReference>
<evidence type="ECO:0000256" key="6">
    <source>
        <dbReference type="ARBA" id="ARBA00022968"/>
    </source>
</evidence>
<comment type="caution">
    <text evidence="12">The sequence shown here is derived from an EMBL/GenBank/DDBJ whole genome shotgun (WGS) entry which is preliminary data.</text>
</comment>